<dbReference type="InterPro" id="IPR036641">
    <property type="entry name" value="HPT_dom_sf"/>
</dbReference>
<feature type="modified residue" description="4-aspartylphosphate" evidence="19">
    <location>
        <position position="797"/>
    </location>
</feature>
<dbReference type="CDD" id="cd00088">
    <property type="entry name" value="HPT"/>
    <property type="match status" value="1"/>
</dbReference>
<dbReference type="GO" id="GO:0000155">
    <property type="term" value="F:phosphorelay sensor kinase activity"/>
    <property type="evidence" value="ECO:0007669"/>
    <property type="project" value="InterPro"/>
</dbReference>
<evidence type="ECO:0000256" key="14">
    <source>
        <dbReference type="ARBA" id="ARBA00058004"/>
    </source>
</evidence>
<dbReference type="Pfam" id="PF02518">
    <property type="entry name" value="HATPase_c"/>
    <property type="match status" value="1"/>
</dbReference>
<evidence type="ECO:0000256" key="10">
    <source>
        <dbReference type="ARBA" id="ARBA00022840"/>
    </source>
</evidence>
<dbReference type="InterPro" id="IPR036097">
    <property type="entry name" value="HisK_dim/P_sf"/>
</dbReference>
<evidence type="ECO:0000313" key="24">
    <source>
        <dbReference type="EMBL" id="KXB30668.1"/>
    </source>
</evidence>
<keyword evidence="7 20" id="KW-0812">Transmembrane</keyword>
<evidence type="ECO:0000256" key="2">
    <source>
        <dbReference type="ARBA" id="ARBA00004651"/>
    </source>
</evidence>
<evidence type="ECO:0000259" key="22">
    <source>
        <dbReference type="PROSITE" id="PS50110"/>
    </source>
</evidence>
<feature type="modified residue" description="4-aspartylphosphate" evidence="19">
    <location>
        <position position="654"/>
    </location>
</feature>
<dbReference type="Pfam" id="PF00512">
    <property type="entry name" value="HisKA"/>
    <property type="match status" value="1"/>
</dbReference>
<keyword evidence="10" id="KW-0067">ATP-binding</keyword>
<feature type="domain" description="Histidine kinase" evidence="21">
    <location>
        <begin position="361"/>
        <end position="582"/>
    </location>
</feature>
<evidence type="ECO:0000313" key="25">
    <source>
        <dbReference type="Proteomes" id="UP000070186"/>
    </source>
</evidence>
<dbReference type="InterPro" id="IPR001789">
    <property type="entry name" value="Sig_transdc_resp-reg_receiver"/>
</dbReference>
<dbReference type="PRINTS" id="PR00344">
    <property type="entry name" value="BCTRLSENSOR"/>
</dbReference>
<dbReference type="GO" id="GO:0005524">
    <property type="term" value="F:ATP binding"/>
    <property type="evidence" value="ECO:0007669"/>
    <property type="project" value="UniProtKB-KW"/>
</dbReference>
<dbReference type="STRING" id="281362.AT959_07980"/>
<dbReference type="InterPro" id="IPR003594">
    <property type="entry name" value="HATPase_dom"/>
</dbReference>
<evidence type="ECO:0000256" key="20">
    <source>
        <dbReference type="SAM" id="Phobius"/>
    </source>
</evidence>
<evidence type="ECO:0000256" key="7">
    <source>
        <dbReference type="ARBA" id="ARBA00022692"/>
    </source>
</evidence>
<dbReference type="Pfam" id="PF00072">
    <property type="entry name" value="Response_reg"/>
    <property type="match status" value="2"/>
</dbReference>
<dbReference type="InterPro" id="IPR003661">
    <property type="entry name" value="HisK_dim/P_dom"/>
</dbReference>
<evidence type="ECO:0000256" key="8">
    <source>
        <dbReference type="ARBA" id="ARBA00022741"/>
    </source>
</evidence>
<dbReference type="FunFam" id="3.30.565.10:FF:000010">
    <property type="entry name" value="Sensor histidine kinase RcsC"/>
    <property type="match status" value="1"/>
</dbReference>
<dbReference type="GO" id="GO:0005886">
    <property type="term" value="C:plasma membrane"/>
    <property type="evidence" value="ECO:0007669"/>
    <property type="project" value="UniProtKB-SubCell"/>
</dbReference>
<evidence type="ECO:0000256" key="11">
    <source>
        <dbReference type="ARBA" id="ARBA00022989"/>
    </source>
</evidence>
<dbReference type="SMART" id="SM00388">
    <property type="entry name" value="HisKA"/>
    <property type="match status" value="1"/>
</dbReference>
<evidence type="ECO:0000256" key="1">
    <source>
        <dbReference type="ARBA" id="ARBA00000085"/>
    </source>
</evidence>
<reference evidence="24 25" key="1">
    <citation type="submission" date="2015-12" db="EMBL/GenBank/DDBJ databases">
        <title>Nitrous oxide reduction kinetics distinguish bacteria harboring typical versus atypical NosZ.</title>
        <authorList>
            <person name="Yoon S."/>
            <person name="Nissen S."/>
            <person name="Park D."/>
            <person name="Sanford R.A."/>
            <person name="Loeffler F.E."/>
        </authorList>
    </citation>
    <scope>NUCLEOTIDE SEQUENCE [LARGE SCALE GENOMIC DNA]</scope>
    <source>
        <strain evidence="24 25">ATCC BAA-841</strain>
    </source>
</reference>
<evidence type="ECO:0000256" key="5">
    <source>
        <dbReference type="ARBA" id="ARBA00022553"/>
    </source>
</evidence>
<feature type="domain" description="Response regulatory" evidence="22">
    <location>
        <begin position="748"/>
        <end position="864"/>
    </location>
</feature>
<dbReference type="Gene3D" id="3.30.565.10">
    <property type="entry name" value="Histidine kinase-like ATPase, C-terminal domain"/>
    <property type="match status" value="1"/>
</dbReference>
<dbReference type="Gene3D" id="1.10.287.130">
    <property type="match status" value="1"/>
</dbReference>
<comment type="function">
    <text evidence="14">Member of the two-component regulatory system BvgS/BvgA. Phosphorylates BvgA via a four-step phosphorelay in response to environmental signals.</text>
</comment>
<evidence type="ECO:0000256" key="18">
    <source>
        <dbReference type="PROSITE-ProRule" id="PRU00110"/>
    </source>
</evidence>
<proteinExistence type="predicted"/>
<organism evidence="24 25">
    <name type="scientific">Dechloromonas denitrificans</name>
    <dbReference type="NCBI Taxonomy" id="281362"/>
    <lineage>
        <taxon>Bacteria</taxon>
        <taxon>Pseudomonadati</taxon>
        <taxon>Pseudomonadota</taxon>
        <taxon>Betaproteobacteria</taxon>
        <taxon>Rhodocyclales</taxon>
        <taxon>Azonexaceae</taxon>
        <taxon>Dechloromonas</taxon>
    </lineage>
</organism>
<dbReference type="Gene3D" id="3.40.50.2300">
    <property type="match status" value="2"/>
</dbReference>
<dbReference type="InterPro" id="IPR008207">
    <property type="entry name" value="Sig_transdc_His_kin_Hpt_dom"/>
</dbReference>
<comment type="subcellular location">
    <subcellularLocation>
        <location evidence="2">Cell membrane</location>
        <topology evidence="2">Multi-pass membrane protein</topology>
    </subcellularLocation>
</comment>
<keyword evidence="12" id="KW-0902">Two-component regulatory system</keyword>
<dbReference type="CDD" id="cd16922">
    <property type="entry name" value="HATPase_EvgS-ArcB-TorS-like"/>
    <property type="match status" value="1"/>
</dbReference>
<accession>A0A133XIB5</accession>
<dbReference type="PROSITE" id="PS50894">
    <property type="entry name" value="HPT"/>
    <property type="match status" value="1"/>
</dbReference>
<dbReference type="SMART" id="SM00387">
    <property type="entry name" value="HATPase_c"/>
    <property type="match status" value="1"/>
</dbReference>
<evidence type="ECO:0000256" key="17">
    <source>
        <dbReference type="ARBA" id="ARBA00070152"/>
    </source>
</evidence>
<feature type="domain" description="Response regulatory" evidence="22">
    <location>
        <begin position="600"/>
        <end position="721"/>
    </location>
</feature>
<dbReference type="EC" id="2.7.13.3" evidence="3"/>
<dbReference type="InterPro" id="IPR004358">
    <property type="entry name" value="Sig_transdc_His_kin-like_C"/>
</dbReference>
<dbReference type="SUPFAM" id="SSF52172">
    <property type="entry name" value="CheY-like"/>
    <property type="match status" value="2"/>
</dbReference>
<evidence type="ECO:0000256" key="9">
    <source>
        <dbReference type="ARBA" id="ARBA00022777"/>
    </source>
</evidence>
<dbReference type="InterPro" id="IPR011006">
    <property type="entry name" value="CheY-like_superfamily"/>
</dbReference>
<evidence type="ECO:0000256" key="3">
    <source>
        <dbReference type="ARBA" id="ARBA00012438"/>
    </source>
</evidence>
<evidence type="ECO:0000256" key="15">
    <source>
        <dbReference type="ARBA" id="ARBA00064003"/>
    </source>
</evidence>
<feature type="domain" description="HPt" evidence="23">
    <location>
        <begin position="911"/>
        <end position="1011"/>
    </location>
</feature>
<keyword evidence="6" id="KW-0808">Transferase</keyword>
<dbReference type="PROSITE" id="PS50109">
    <property type="entry name" value="HIS_KIN"/>
    <property type="match status" value="1"/>
</dbReference>
<name>A0A133XIB5_9RHOO</name>
<dbReference type="SMART" id="SM00448">
    <property type="entry name" value="REC"/>
    <property type="match status" value="2"/>
</dbReference>
<keyword evidence="13 20" id="KW-0472">Membrane</keyword>
<keyword evidence="8" id="KW-0547">Nucleotide-binding</keyword>
<dbReference type="PROSITE" id="PS50110">
    <property type="entry name" value="RESPONSE_REGULATORY"/>
    <property type="match status" value="2"/>
</dbReference>
<evidence type="ECO:0000256" key="6">
    <source>
        <dbReference type="ARBA" id="ARBA00022679"/>
    </source>
</evidence>
<comment type="catalytic activity">
    <reaction evidence="1">
        <text>ATP + protein L-histidine = ADP + protein N-phospho-L-histidine.</text>
        <dbReference type="EC" id="2.7.13.3"/>
    </reaction>
</comment>
<sequence length="1028" mass="112308">MKLDYFTRSVRRRITWAFGLFVALSMATVAVTVGFRLYATISTNLTHELEERARQDARLLLQRIDYLLESATVLVKNPLVVNGLNDAQGRQTYLPDIIRNFREGRDVHAVALVGYDGKPVYSTLDTLPTYADSAELRSALANGVVSYIVDVAHGQWVVFVPVSYYSTTQGALVVVYDLGAVARRVLPSDSMIGYRLKAGEKSLYEHQAGNLADMVTAQRPLNSGAQGFLTGLDLQLEVSAPRQHYLEPAHSAIRDVALLGLLLTLAAIAIAHWIGFSISRPILTLRRRVAEADGSPEKRCAPLGTHDELEDLAENFDQRTQELRNIQLHLEYLVAQRTRELELAKEAAEDASRFKSSFLANMSHEIRTPMNAIIGLTHLIRRAAVDRRQIDQLNRVTQAAQHLLGIINDILDFSKIEEGKLNIEHADFELDRVFQNLNDLIGDRAAEKRLEVVNRIDPAIPALLRGDRLHLGQVLVNFASNAIKFTETGSIIFRARLLAQDETTLTLRFEVSDSGIGLSEEQQGRLFQAFEQADASTTRRFGGTGLGLAISKRLVELMGGRIGVDSALGQGSTFWFELPLQRAEATATLARSLTIPRGLRVLVVDDVLDARVALEDMLLSFSARVRTAESGEQALVAMHEAAAAGQPFDLVMMDWAMPGMDGIETSRRILGLDTQPAPKIILATAYGGEWSAEQLAAIGIAAQLNKPVTPSVLHDVMVGVLSGQMPLAAAPATDSSSVLDLSPLRGRKILLAEDNPINREVALELLEETGLRVDVAVDGQEAFEKAAKTAYDLILMDVQMPNLDGLAATRKLRALPERRAVPILAMTANAFDEDKRACLEAGMNDHVPKPVDPDHLFRALLQWMPPLAQPAALPEAPGKVQESGNDEQLRQQLAQVDGLDLSIGLHAMRGNLPVYLRLLGMFADNHDGEAEVIKAALARGQLDEAQRYAHSLKGSAGSLGLQRIQRIAAAIELPLKQNAPEATTLVQGALDELAVELPKLTGHLHLLLRTAQPPQAAAAMVPDEASLS</sequence>
<keyword evidence="25" id="KW-1185">Reference proteome</keyword>
<keyword evidence="9" id="KW-0418">Kinase</keyword>
<dbReference type="Pfam" id="PF01627">
    <property type="entry name" value="Hpt"/>
    <property type="match status" value="1"/>
</dbReference>
<dbReference type="InterPro" id="IPR005467">
    <property type="entry name" value="His_kinase_dom"/>
</dbReference>
<evidence type="ECO:0000256" key="19">
    <source>
        <dbReference type="PROSITE-ProRule" id="PRU00169"/>
    </source>
</evidence>
<protein>
    <recommendedName>
        <fullName evidence="16">Sensory/regulatory protein RpfC</fullName>
        <ecNumber evidence="3">2.7.13.3</ecNumber>
    </recommendedName>
    <alternativeName>
        <fullName evidence="17">Virulence sensor protein BvgS</fullName>
    </alternativeName>
</protein>
<dbReference type="RefSeq" id="WP_066882420.1">
    <property type="nucleotide sequence ID" value="NZ_LODL01000019.1"/>
</dbReference>
<keyword evidence="4" id="KW-1003">Cell membrane</keyword>
<evidence type="ECO:0000256" key="4">
    <source>
        <dbReference type="ARBA" id="ARBA00022475"/>
    </source>
</evidence>
<dbReference type="CDD" id="cd00082">
    <property type="entry name" value="HisKA"/>
    <property type="match status" value="1"/>
</dbReference>
<evidence type="ECO:0000256" key="16">
    <source>
        <dbReference type="ARBA" id="ARBA00068150"/>
    </source>
</evidence>
<dbReference type="Proteomes" id="UP000070186">
    <property type="component" value="Unassembled WGS sequence"/>
</dbReference>
<dbReference type="Gene3D" id="1.20.120.160">
    <property type="entry name" value="HPT domain"/>
    <property type="match status" value="1"/>
</dbReference>
<dbReference type="PANTHER" id="PTHR45339">
    <property type="entry name" value="HYBRID SIGNAL TRANSDUCTION HISTIDINE KINASE J"/>
    <property type="match status" value="1"/>
</dbReference>
<dbReference type="SUPFAM" id="SSF55874">
    <property type="entry name" value="ATPase domain of HSP90 chaperone/DNA topoisomerase II/histidine kinase"/>
    <property type="match status" value="1"/>
</dbReference>
<comment type="subunit">
    <text evidence="15">At low DSF concentrations, interacts with RpfF.</text>
</comment>
<keyword evidence="5 19" id="KW-0597">Phosphoprotein</keyword>
<dbReference type="SMART" id="SM00073">
    <property type="entry name" value="HPT"/>
    <property type="match status" value="1"/>
</dbReference>
<dbReference type="PANTHER" id="PTHR45339:SF1">
    <property type="entry name" value="HYBRID SIGNAL TRANSDUCTION HISTIDINE KINASE J"/>
    <property type="match status" value="1"/>
</dbReference>
<dbReference type="AlphaFoldDB" id="A0A133XIB5"/>
<evidence type="ECO:0000259" key="21">
    <source>
        <dbReference type="PROSITE" id="PS50109"/>
    </source>
</evidence>
<evidence type="ECO:0000259" key="23">
    <source>
        <dbReference type="PROSITE" id="PS50894"/>
    </source>
</evidence>
<feature type="modified residue" description="Phosphohistidine" evidence="18">
    <location>
        <position position="950"/>
    </location>
</feature>
<dbReference type="FunFam" id="1.10.287.130:FF:000002">
    <property type="entry name" value="Two-component osmosensing histidine kinase"/>
    <property type="match status" value="1"/>
</dbReference>
<gene>
    <name evidence="24" type="ORF">AT959_07980</name>
</gene>
<comment type="caution">
    <text evidence="24">The sequence shown here is derived from an EMBL/GenBank/DDBJ whole genome shotgun (WGS) entry which is preliminary data.</text>
</comment>
<dbReference type="CDD" id="cd17546">
    <property type="entry name" value="REC_hyHK_CKI1_RcsC-like"/>
    <property type="match status" value="2"/>
</dbReference>
<keyword evidence="11 20" id="KW-1133">Transmembrane helix</keyword>
<dbReference type="SUPFAM" id="SSF47226">
    <property type="entry name" value="Histidine-containing phosphotransfer domain, HPT domain"/>
    <property type="match status" value="1"/>
</dbReference>
<dbReference type="EMBL" id="LODL01000019">
    <property type="protein sequence ID" value="KXB30668.1"/>
    <property type="molecule type" value="Genomic_DNA"/>
</dbReference>
<evidence type="ECO:0000256" key="13">
    <source>
        <dbReference type="ARBA" id="ARBA00023136"/>
    </source>
</evidence>
<dbReference type="Gene3D" id="6.10.340.10">
    <property type="match status" value="1"/>
</dbReference>
<evidence type="ECO:0000256" key="12">
    <source>
        <dbReference type="ARBA" id="ARBA00023012"/>
    </source>
</evidence>
<dbReference type="SUPFAM" id="SSF47384">
    <property type="entry name" value="Homodimeric domain of signal transducing histidine kinase"/>
    <property type="match status" value="1"/>
</dbReference>
<dbReference type="InterPro" id="IPR036890">
    <property type="entry name" value="HATPase_C_sf"/>
</dbReference>
<feature type="transmembrane region" description="Helical" evidence="20">
    <location>
        <begin position="256"/>
        <end position="278"/>
    </location>
</feature>